<evidence type="ECO:0000313" key="15">
    <source>
        <dbReference type="Proteomes" id="UP000236291"/>
    </source>
</evidence>
<dbReference type="PRINTS" id="PR00019">
    <property type="entry name" value="LEURICHRPT"/>
</dbReference>
<dbReference type="FunFam" id="3.80.10.10:FF:000095">
    <property type="entry name" value="LRR receptor-like serine/threonine-protein kinase GSO1"/>
    <property type="match status" value="1"/>
</dbReference>
<gene>
    <name evidence="14" type="ORF">L195_g026883</name>
</gene>
<protein>
    <submittedName>
        <fullName evidence="14">Receptor-like protein kinase</fullName>
    </submittedName>
</protein>
<dbReference type="Gene3D" id="3.80.10.10">
    <property type="entry name" value="Ribonuclease Inhibitor"/>
    <property type="match status" value="6"/>
</dbReference>
<proteinExistence type="inferred from homology"/>
<evidence type="ECO:0000256" key="10">
    <source>
        <dbReference type="ARBA" id="ARBA00023170"/>
    </source>
</evidence>
<keyword evidence="14" id="KW-0418">Kinase</keyword>
<evidence type="ECO:0000256" key="11">
    <source>
        <dbReference type="ARBA" id="ARBA00023180"/>
    </source>
</evidence>
<evidence type="ECO:0000256" key="9">
    <source>
        <dbReference type="ARBA" id="ARBA00023136"/>
    </source>
</evidence>
<dbReference type="SUPFAM" id="SSF52058">
    <property type="entry name" value="L domain-like"/>
    <property type="match status" value="2"/>
</dbReference>
<evidence type="ECO:0000256" key="4">
    <source>
        <dbReference type="ARBA" id="ARBA00022614"/>
    </source>
</evidence>
<comment type="similarity">
    <text evidence="2">Belongs to the RLP family.</text>
</comment>
<dbReference type="Pfam" id="PF13855">
    <property type="entry name" value="LRR_8"/>
    <property type="match status" value="3"/>
</dbReference>
<feature type="non-terminal residue" evidence="14">
    <location>
        <position position="928"/>
    </location>
</feature>
<evidence type="ECO:0000256" key="5">
    <source>
        <dbReference type="ARBA" id="ARBA00022692"/>
    </source>
</evidence>
<dbReference type="Pfam" id="PF08263">
    <property type="entry name" value="LRRNT_2"/>
    <property type="match status" value="1"/>
</dbReference>
<dbReference type="STRING" id="57577.A0A2K3NKJ6"/>
<keyword evidence="6" id="KW-0732">Signal</keyword>
<dbReference type="InterPro" id="IPR013210">
    <property type="entry name" value="LRR_N_plant-typ"/>
</dbReference>
<dbReference type="InterPro" id="IPR032675">
    <property type="entry name" value="LRR_dom_sf"/>
</dbReference>
<dbReference type="InterPro" id="IPR003591">
    <property type="entry name" value="Leu-rich_rpt_typical-subtyp"/>
</dbReference>
<sequence>NSLALETSAESTRWPRCSSFASKTESWKNGTDDCCQWDGVTCNIVSGRVIGLDLSCSHLKVPVGIGDLVNLMYLNLSNCEINGDIPSAISQLSKLVSLSFSNDWLDDPSYWRMRFDPITWKKLILNATNLRELRLDSVDMSSIGERSLTWLMNLSSSLVSLSLTNTGLQGNFPSYVLSLPNLQELDLSFNPDLSGQLPNSNWSTPLRYLDLSLTSFSGEIPYSIGDLKYLNQLSLQACRFHGLVPQSFWNLTQLTNLTLANNKFSGEIPSLISNLRHLASCDLQYNNFTGHLPDVFDKLTDLKFLSLSNNNLGGQVPSSLFHLTELSFLDLSYNKLVGFIPTNISQHSKLNTLSLDDNMLSGTIPHWCFTLPSLKELYLNANQLTGTLSEFSNSMKSLCLSNNKLQGNFPNSIFEFENLITLSLSSTNLSGIVEFHRFSKFPNMYFLDLSHNSFLSININSSADNILPSLETLFLSSSNFRSFPKFLAQLQSLKILDLSNNNIHGKIPNWFHEKLLHSWKDIQHIDLSSNKLQGELPIPPYGIQYLLLSNNNFTGDISSTLCNASSLTILNLANNNLTGMIPQCLGTFSSLSVLDLQMNHLYGSIPMFFSEVNAFATIKLNGNQLEGPLPRSLANCTKLEVFDLGGNNIEDTFPSWLETLQELQVLSLRSNKLHGEIICFNSKNPFPKLRIFDVSNNNFSGSLPTSCIKDFQGMKNASDSQNGLQYMGNDKYYNDSVVVVMKGQYMELTRILTTFTTIDLSKNMLEGEIPNVIGELNSLKGLNLSHNGITGTIPQSLSDLRNLEWLDLSTNQLTGEIPVALTNLNFLSFLNISQNMFEGMIPTSKQFGTFGSDSYEGNANLCGFPLSKSCDNDEGQPLPSASDDEDESIVLNWKAVATGYACGAVFGMLLGYYVFFTGKPQWLVRLVE</sequence>
<keyword evidence="9 12" id="KW-0472">Membrane</keyword>
<name>A0A2K3NKJ6_TRIPR</name>
<organism evidence="14 15">
    <name type="scientific">Trifolium pratense</name>
    <name type="common">Red clover</name>
    <dbReference type="NCBI Taxonomy" id="57577"/>
    <lineage>
        <taxon>Eukaryota</taxon>
        <taxon>Viridiplantae</taxon>
        <taxon>Streptophyta</taxon>
        <taxon>Embryophyta</taxon>
        <taxon>Tracheophyta</taxon>
        <taxon>Spermatophyta</taxon>
        <taxon>Magnoliopsida</taxon>
        <taxon>eudicotyledons</taxon>
        <taxon>Gunneridae</taxon>
        <taxon>Pentapetalae</taxon>
        <taxon>rosids</taxon>
        <taxon>fabids</taxon>
        <taxon>Fabales</taxon>
        <taxon>Fabaceae</taxon>
        <taxon>Papilionoideae</taxon>
        <taxon>50 kb inversion clade</taxon>
        <taxon>NPAAA clade</taxon>
        <taxon>Hologalegina</taxon>
        <taxon>IRL clade</taxon>
        <taxon>Trifolieae</taxon>
        <taxon>Trifolium</taxon>
    </lineage>
</organism>
<keyword evidence="3" id="KW-1003">Cell membrane</keyword>
<dbReference type="GO" id="GO:0005886">
    <property type="term" value="C:plasma membrane"/>
    <property type="evidence" value="ECO:0007669"/>
    <property type="project" value="UniProtKB-SubCell"/>
</dbReference>
<keyword evidence="4" id="KW-0433">Leucine-rich repeat</keyword>
<dbReference type="InterPro" id="IPR046956">
    <property type="entry name" value="RLP23-like"/>
</dbReference>
<reference evidence="14 15" key="2">
    <citation type="journal article" date="2017" name="Front. Plant Sci.">
        <title>Gene Classification and Mining of Molecular Markers Useful in Red Clover (Trifolium pratense) Breeding.</title>
        <authorList>
            <person name="Istvanek J."/>
            <person name="Dluhosova J."/>
            <person name="Dluhos P."/>
            <person name="Patkova L."/>
            <person name="Nedelnik J."/>
            <person name="Repkova J."/>
        </authorList>
    </citation>
    <scope>NUCLEOTIDE SEQUENCE [LARGE SCALE GENOMIC DNA]</scope>
    <source>
        <strain evidence="15">cv. Tatra</strain>
        <tissue evidence="14">Young leaves</tissue>
    </source>
</reference>
<comment type="caution">
    <text evidence="14">The sequence shown here is derived from an EMBL/GenBank/DDBJ whole genome shotgun (WGS) entry which is preliminary data.</text>
</comment>
<dbReference type="AlphaFoldDB" id="A0A2K3NKJ6"/>
<dbReference type="PANTHER" id="PTHR48061">
    <property type="entry name" value="LEUCINE-RICH REPEAT RECEPTOR PROTEIN KINASE EMS1-LIKE-RELATED"/>
    <property type="match status" value="1"/>
</dbReference>
<keyword evidence="8 12" id="KW-1133">Transmembrane helix</keyword>
<evidence type="ECO:0000256" key="1">
    <source>
        <dbReference type="ARBA" id="ARBA00004251"/>
    </source>
</evidence>
<keyword evidence="14" id="KW-0808">Transferase</keyword>
<evidence type="ECO:0000256" key="8">
    <source>
        <dbReference type="ARBA" id="ARBA00022989"/>
    </source>
</evidence>
<keyword evidence="7" id="KW-0677">Repeat</keyword>
<evidence type="ECO:0000256" key="3">
    <source>
        <dbReference type="ARBA" id="ARBA00022475"/>
    </source>
</evidence>
<keyword evidence="11" id="KW-0325">Glycoprotein</keyword>
<dbReference type="FunFam" id="3.80.10.10:FF:000041">
    <property type="entry name" value="LRR receptor-like serine/threonine-protein kinase ERECTA"/>
    <property type="match status" value="2"/>
</dbReference>
<evidence type="ECO:0000256" key="7">
    <source>
        <dbReference type="ARBA" id="ARBA00022737"/>
    </source>
</evidence>
<dbReference type="PROSITE" id="PS51450">
    <property type="entry name" value="LRR"/>
    <property type="match status" value="1"/>
</dbReference>
<dbReference type="Proteomes" id="UP000236291">
    <property type="component" value="Unassembled WGS sequence"/>
</dbReference>
<evidence type="ECO:0000256" key="2">
    <source>
        <dbReference type="ARBA" id="ARBA00009592"/>
    </source>
</evidence>
<feature type="non-terminal residue" evidence="14">
    <location>
        <position position="1"/>
    </location>
</feature>
<accession>A0A2K3NKJ6</accession>
<feature type="transmembrane region" description="Helical" evidence="12">
    <location>
        <begin position="897"/>
        <end position="916"/>
    </location>
</feature>
<dbReference type="Pfam" id="PF00560">
    <property type="entry name" value="LRR_1"/>
    <property type="match status" value="7"/>
</dbReference>
<reference evidence="14 15" key="1">
    <citation type="journal article" date="2014" name="Am. J. Bot.">
        <title>Genome assembly and annotation for red clover (Trifolium pratense; Fabaceae).</title>
        <authorList>
            <person name="Istvanek J."/>
            <person name="Jaros M."/>
            <person name="Krenek A."/>
            <person name="Repkova J."/>
        </authorList>
    </citation>
    <scope>NUCLEOTIDE SEQUENCE [LARGE SCALE GENOMIC DNA]</scope>
    <source>
        <strain evidence="15">cv. Tatra</strain>
        <tissue evidence="14">Young leaves</tissue>
    </source>
</reference>
<keyword evidence="10 14" id="KW-0675">Receptor</keyword>
<dbReference type="EMBL" id="ASHM01022768">
    <property type="protein sequence ID" value="PNY03550.1"/>
    <property type="molecule type" value="Genomic_DNA"/>
</dbReference>
<comment type="subcellular location">
    <subcellularLocation>
        <location evidence="1">Cell membrane</location>
        <topology evidence="1">Single-pass type I membrane protein</topology>
    </subcellularLocation>
</comment>
<feature type="domain" description="Leucine-rich repeat-containing N-terminal plant-type" evidence="13">
    <location>
        <begin position="22"/>
        <end position="43"/>
    </location>
</feature>
<dbReference type="FunFam" id="3.80.10.10:FF:000213">
    <property type="entry name" value="Tyrosine-sulfated glycopeptide receptor 1"/>
    <property type="match status" value="1"/>
</dbReference>
<evidence type="ECO:0000259" key="13">
    <source>
        <dbReference type="Pfam" id="PF08263"/>
    </source>
</evidence>
<dbReference type="SUPFAM" id="SSF52047">
    <property type="entry name" value="RNI-like"/>
    <property type="match status" value="1"/>
</dbReference>
<dbReference type="SMART" id="SM00365">
    <property type="entry name" value="LRR_SD22"/>
    <property type="match status" value="7"/>
</dbReference>
<dbReference type="SMART" id="SM00369">
    <property type="entry name" value="LRR_TYP"/>
    <property type="match status" value="11"/>
</dbReference>
<dbReference type="InterPro" id="IPR001611">
    <property type="entry name" value="Leu-rich_rpt"/>
</dbReference>
<evidence type="ECO:0000256" key="12">
    <source>
        <dbReference type="SAM" id="Phobius"/>
    </source>
</evidence>
<keyword evidence="5 12" id="KW-0812">Transmembrane</keyword>
<evidence type="ECO:0000256" key="6">
    <source>
        <dbReference type="ARBA" id="ARBA00022729"/>
    </source>
</evidence>
<dbReference type="GO" id="GO:0016301">
    <property type="term" value="F:kinase activity"/>
    <property type="evidence" value="ECO:0007669"/>
    <property type="project" value="UniProtKB-KW"/>
</dbReference>
<dbReference type="PANTHER" id="PTHR48061:SF46">
    <property type="entry name" value="LEUCINE-RICH REPEAT-CONTAINING N-TERMINAL PLANT-TYPE DOMAIN-CONTAINING PROTEIN"/>
    <property type="match status" value="1"/>
</dbReference>
<evidence type="ECO:0000313" key="14">
    <source>
        <dbReference type="EMBL" id="PNY03550.1"/>
    </source>
</evidence>